<keyword evidence="2" id="KW-0238">DNA-binding</keyword>
<keyword evidence="1" id="KW-0805">Transcription regulation</keyword>
<dbReference type="InterPro" id="IPR014710">
    <property type="entry name" value="RmlC-like_jellyroll"/>
</dbReference>
<evidence type="ECO:0000256" key="2">
    <source>
        <dbReference type="ARBA" id="ARBA00023125"/>
    </source>
</evidence>
<evidence type="ECO:0000259" key="4">
    <source>
        <dbReference type="Pfam" id="PF13545"/>
    </source>
</evidence>
<dbReference type="Pfam" id="PF13545">
    <property type="entry name" value="HTH_Crp_2"/>
    <property type="match status" value="1"/>
</dbReference>
<feature type="domain" description="HTH crp-type" evidence="4">
    <location>
        <begin position="151"/>
        <end position="216"/>
    </location>
</feature>
<sequence>MTSVLHTPAVNQLLAGLPDVERKAFMADCETVKLTFGDVLLQPTQAITHVYFPIDSFISLIVVIDSDSRLEVAMAGCEGMLGSSLVLGIAEAPLLALVQGTGSALRMSAANFHRQLLDSPVLHQRLKHYLYVVMKQLAQSTACIHFHQIEARLARWLLMTQDRAGTDQLKLTHEFLAMMLGVRRAGITMAAIALQTRGLIGYHRGEINILDRPGLIAAACVCYNEDRALYAKMMTLPPA</sequence>
<evidence type="ECO:0000256" key="1">
    <source>
        <dbReference type="ARBA" id="ARBA00023015"/>
    </source>
</evidence>
<keyword evidence="6" id="KW-1185">Reference proteome</keyword>
<dbReference type="SUPFAM" id="SSF51206">
    <property type="entry name" value="cAMP-binding domain-like"/>
    <property type="match status" value="1"/>
</dbReference>
<dbReference type="RefSeq" id="WP_309766419.1">
    <property type="nucleotide sequence ID" value="NZ_JARWAI010000001.1"/>
</dbReference>
<dbReference type="SUPFAM" id="SSF46785">
    <property type="entry name" value="Winged helix' DNA-binding domain"/>
    <property type="match status" value="1"/>
</dbReference>
<dbReference type="Gene3D" id="2.60.120.10">
    <property type="entry name" value="Jelly Rolls"/>
    <property type="match status" value="1"/>
</dbReference>
<dbReference type="InterPro" id="IPR036390">
    <property type="entry name" value="WH_DNA-bd_sf"/>
</dbReference>
<evidence type="ECO:0000313" key="6">
    <source>
        <dbReference type="Proteomes" id="UP001269267"/>
    </source>
</evidence>
<accession>A0ABU1G8N4</accession>
<dbReference type="Proteomes" id="UP001269267">
    <property type="component" value="Unassembled WGS sequence"/>
</dbReference>
<protein>
    <submittedName>
        <fullName evidence="5">Crp/Fnr family transcriptional regulator</fullName>
    </submittedName>
</protein>
<proteinExistence type="predicted"/>
<name>A0ABU1G8N4_9GAMM</name>
<organism evidence="5 6">
    <name type="scientific">Vreelandella gomseomensis</name>
    <dbReference type="NCBI Taxonomy" id="370766"/>
    <lineage>
        <taxon>Bacteria</taxon>
        <taxon>Pseudomonadati</taxon>
        <taxon>Pseudomonadota</taxon>
        <taxon>Gammaproteobacteria</taxon>
        <taxon>Oceanospirillales</taxon>
        <taxon>Halomonadaceae</taxon>
        <taxon>Vreelandella</taxon>
    </lineage>
</organism>
<dbReference type="InterPro" id="IPR012318">
    <property type="entry name" value="HTH_CRP"/>
</dbReference>
<comment type="caution">
    <text evidence="5">The sequence shown here is derived from an EMBL/GenBank/DDBJ whole genome shotgun (WGS) entry which is preliminary data.</text>
</comment>
<gene>
    <name evidence="5" type="ORF">QC815_00730</name>
</gene>
<evidence type="ECO:0000313" key="5">
    <source>
        <dbReference type="EMBL" id="MDR5873439.1"/>
    </source>
</evidence>
<dbReference type="InterPro" id="IPR018490">
    <property type="entry name" value="cNMP-bd_dom_sf"/>
</dbReference>
<dbReference type="EMBL" id="JARWAI010000001">
    <property type="protein sequence ID" value="MDR5873439.1"/>
    <property type="molecule type" value="Genomic_DNA"/>
</dbReference>
<keyword evidence="3" id="KW-0804">Transcription</keyword>
<reference evidence="5 6" key="1">
    <citation type="submission" date="2023-04" db="EMBL/GenBank/DDBJ databases">
        <title>A long-awaited taxogenomic arrangement of the family Halomonadaceae.</title>
        <authorList>
            <person name="De La Haba R."/>
            <person name="Chuvochina M."/>
            <person name="Wittouck S."/>
            <person name="Arahal D.R."/>
            <person name="Sanchez-Porro C."/>
            <person name="Hugenholtz P."/>
            <person name="Ventosa A."/>
        </authorList>
    </citation>
    <scope>NUCLEOTIDE SEQUENCE [LARGE SCALE GENOMIC DNA]</scope>
    <source>
        <strain evidence="5 6">DSM 18042</strain>
    </source>
</reference>
<evidence type="ECO:0000256" key="3">
    <source>
        <dbReference type="ARBA" id="ARBA00023163"/>
    </source>
</evidence>